<dbReference type="EMBL" id="LAZR01041000">
    <property type="protein sequence ID" value="KKL13091.1"/>
    <property type="molecule type" value="Genomic_DNA"/>
</dbReference>
<proteinExistence type="predicted"/>
<protein>
    <submittedName>
        <fullName evidence="1">Uncharacterized protein</fullName>
    </submittedName>
</protein>
<organism evidence="1">
    <name type="scientific">marine sediment metagenome</name>
    <dbReference type="NCBI Taxonomy" id="412755"/>
    <lineage>
        <taxon>unclassified sequences</taxon>
        <taxon>metagenomes</taxon>
        <taxon>ecological metagenomes</taxon>
    </lineage>
</organism>
<reference evidence="1" key="1">
    <citation type="journal article" date="2015" name="Nature">
        <title>Complex archaea that bridge the gap between prokaryotes and eukaryotes.</title>
        <authorList>
            <person name="Spang A."/>
            <person name="Saw J.H."/>
            <person name="Jorgensen S.L."/>
            <person name="Zaremba-Niedzwiedzka K."/>
            <person name="Martijn J."/>
            <person name="Lind A.E."/>
            <person name="van Eijk R."/>
            <person name="Schleper C."/>
            <person name="Guy L."/>
            <person name="Ettema T.J."/>
        </authorList>
    </citation>
    <scope>NUCLEOTIDE SEQUENCE</scope>
</reference>
<accession>A0A0F9D5M0</accession>
<evidence type="ECO:0000313" key="1">
    <source>
        <dbReference type="EMBL" id="KKL13091.1"/>
    </source>
</evidence>
<sequence>IPEASMVDEQFYQFWLPLFDFREYQKAHHEVFTALAEILPDFAPVINLLDFPNRFSDAYWHFDGHFNETGNAAAAEIVTDYLNCTEKSSPDCSYLLNHVMREHLDNTTNSAKESAGGSPSSFLTTTQGAAVQQPLFLQTMVPLHKLLAAAPPWSLLKVDVFRWVAS</sequence>
<feature type="non-terminal residue" evidence="1">
    <location>
        <position position="1"/>
    </location>
</feature>
<gene>
    <name evidence="1" type="ORF">LCGC14_2529240</name>
</gene>
<name>A0A0F9D5M0_9ZZZZ</name>
<comment type="caution">
    <text evidence="1">The sequence shown here is derived from an EMBL/GenBank/DDBJ whole genome shotgun (WGS) entry which is preliminary data.</text>
</comment>
<dbReference type="AlphaFoldDB" id="A0A0F9D5M0"/>